<evidence type="ECO:0000256" key="1">
    <source>
        <dbReference type="ARBA" id="ARBA00022723"/>
    </source>
</evidence>
<dbReference type="Pfam" id="PF00557">
    <property type="entry name" value="Peptidase_M24"/>
    <property type="match status" value="1"/>
</dbReference>
<feature type="domain" description="Peptidase M24" evidence="3">
    <location>
        <begin position="154"/>
        <end position="356"/>
    </location>
</feature>
<dbReference type="PRINTS" id="PR00599">
    <property type="entry name" value="MAPEPTIDASE"/>
</dbReference>
<name>A0A1H5MUJ9_9ACTN</name>
<dbReference type="Gene3D" id="3.40.350.10">
    <property type="entry name" value="Creatinase/prolidase N-terminal domain"/>
    <property type="match status" value="1"/>
</dbReference>
<dbReference type="PANTHER" id="PTHR46112">
    <property type="entry name" value="AMINOPEPTIDASE"/>
    <property type="match status" value="1"/>
</dbReference>
<dbReference type="InterPro" id="IPR050659">
    <property type="entry name" value="Peptidase_M24B"/>
</dbReference>
<evidence type="ECO:0000259" key="3">
    <source>
        <dbReference type="Pfam" id="PF00557"/>
    </source>
</evidence>
<dbReference type="SUPFAM" id="SSF53092">
    <property type="entry name" value="Creatinase/prolidase N-terminal domain"/>
    <property type="match status" value="1"/>
</dbReference>
<keyword evidence="1" id="KW-0479">Metal-binding</keyword>
<organism evidence="5 6">
    <name type="scientific">Jiangella alba</name>
    <dbReference type="NCBI Taxonomy" id="561176"/>
    <lineage>
        <taxon>Bacteria</taxon>
        <taxon>Bacillati</taxon>
        <taxon>Actinomycetota</taxon>
        <taxon>Actinomycetes</taxon>
        <taxon>Jiangellales</taxon>
        <taxon>Jiangellaceae</taxon>
        <taxon>Jiangella</taxon>
    </lineage>
</organism>
<keyword evidence="2" id="KW-0378">Hydrolase</keyword>
<dbReference type="InterPro" id="IPR001131">
    <property type="entry name" value="Peptidase_M24B_aminopep-P_CS"/>
</dbReference>
<dbReference type="SUPFAM" id="SSF55920">
    <property type="entry name" value="Creatinase/aminopeptidase"/>
    <property type="match status" value="1"/>
</dbReference>
<accession>A0A1H5MUJ9</accession>
<reference evidence="6" key="1">
    <citation type="submission" date="2016-10" db="EMBL/GenBank/DDBJ databases">
        <authorList>
            <person name="Varghese N."/>
            <person name="Submissions S."/>
        </authorList>
    </citation>
    <scope>NUCLEOTIDE SEQUENCE [LARGE SCALE GENOMIC DNA]</scope>
    <source>
        <strain evidence="6">DSM 45237</strain>
    </source>
</reference>
<feature type="domain" description="Creatinase N-terminal" evidence="4">
    <location>
        <begin position="15"/>
        <end position="145"/>
    </location>
</feature>
<proteinExistence type="predicted"/>
<dbReference type="GO" id="GO:0046872">
    <property type="term" value="F:metal ion binding"/>
    <property type="evidence" value="ECO:0007669"/>
    <property type="project" value="UniProtKB-KW"/>
</dbReference>
<dbReference type="EMBL" id="FNUC01000003">
    <property type="protein sequence ID" value="SEE93012.1"/>
    <property type="molecule type" value="Genomic_DNA"/>
</dbReference>
<dbReference type="InterPro" id="IPR001714">
    <property type="entry name" value="Pept_M24_MAP"/>
</dbReference>
<keyword evidence="5" id="KW-0645">Protease</keyword>
<dbReference type="Proteomes" id="UP000181980">
    <property type="component" value="Unassembled WGS sequence"/>
</dbReference>
<dbReference type="InterPro" id="IPR000587">
    <property type="entry name" value="Creatinase_N"/>
</dbReference>
<dbReference type="GO" id="GO:0008235">
    <property type="term" value="F:metalloexopeptidase activity"/>
    <property type="evidence" value="ECO:0007669"/>
    <property type="project" value="UniProtKB-ARBA"/>
</dbReference>
<evidence type="ECO:0000313" key="5">
    <source>
        <dbReference type="EMBL" id="SEE93012.1"/>
    </source>
</evidence>
<protein>
    <submittedName>
        <fullName evidence="5">Xaa-Pro aminopeptidase</fullName>
    </submittedName>
</protein>
<dbReference type="STRING" id="561176.SAMN04488561_3438"/>
<keyword evidence="6" id="KW-1185">Reference proteome</keyword>
<dbReference type="Pfam" id="PF01321">
    <property type="entry name" value="Creatinase_N"/>
    <property type="match status" value="1"/>
</dbReference>
<dbReference type="AlphaFoldDB" id="A0A1H5MUJ9"/>
<sequence>MDGEGYEMAETHARRRAELARRLVDDKLDAALVTSLVNVRYLTGLDSSNAALLLASDGSAVLATDSRYSTAAKAVAEDVELMVERGVATSLATRAAKAGGSLRLGVEEQAVTLELWESMRAALDAEAGAVETVHLGRAVEQLRAVKDEDELGLLAQACAISCRALEDLWAAGGFAGRTEKEIARDLEWRMFGHGADAVAFETIVATGPNSAVPHHRPTERVVERGDLLKIDFGAAYRGYHADCTRTSVVGAEPQDWQREIYDLVAAAQQAGVDAVAVGAGCMSVDHASRAIIDDAGYKENFGHGTGHGVGLEVHEAPTLGYSAAGTLADRMAVTVEPGIYLPGRGGVRIEDTLAVRASGASELFTPTTKDLLILDA</sequence>
<dbReference type="CDD" id="cd01092">
    <property type="entry name" value="APP-like"/>
    <property type="match status" value="1"/>
</dbReference>
<keyword evidence="5" id="KW-0031">Aminopeptidase</keyword>
<dbReference type="InterPro" id="IPR029149">
    <property type="entry name" value="Creatin/AminoP/Spt16_N"/>
</dbReference>
<evidence type="ECO:0000313" key="6">
    <source>
        <dbReference type="Proteomes" id="UP000181980"/>
    </source>
</evidence>
<dbReference type="InterPro" id="IPR000994">
    <property type="entry name" value="Pept_M24"/>
</dbReference>
<gene>
    <name evidence="5" type="ORF">SAMN04488561_3438</name>
</gene>
<evidence type="ECO:0000256" key="2">
    <source>
        <dbReference type="ARBA" id="ARBA00022801"/>
    </source>
</evidence>
<dbReference type="PANTHER" id="PTHR46112:SF8">
    <property type="entry name" value="CYTOPLASMIC PEPTIDASE PEPQ-RELATED"/>
    <property type="match status" value="1"/>
</dbReference>
<dbReference type="InterPro" id="IPR036005">
    <property type="entry name" value="Creatinase/aminopeptidase-like"/>
</dbReference>
<dbReference type="GO" id="GO:0004177">
    <property type="term" value="F:aminopeptidase activity"/>
    <property type="evidence" value="ECO:0007669"/>
    <property type="project" value="UniProtKB-KW"/>
</dbReference>
<evidence type="ECO:0000259" key="4">
    <source>
        <dbReference type="Pfam" id="PF01321"/>
    </source>
</evidence>
<dbReference type="Gene3D" id="3.90.230.10">
    <property type="entry name" value="Creatinase/methionine aminopeptidase superfamily"/>
    <property type="match status" value="1"/>
</dbReference>
<dbReference type="PROSITE" id="PS00491">
    <property type="entry name" value="PROLINE_PEPTIDASE"/>
    <property type="match status" value="1"/>
</dbReference>